<feature type="domain" description="CTNNB1 binding N-teminal" evidence="2">
    <location>
        <begin position="3"/>
        <end position="56"/>
    </location>
</feature>
<evidence type="ECO:0000259" key="2">
    <source>
        <dbReference type="Pfam" id="PF08347"/>
    </source>
</evidence>
<keyword evidence="4" id="KW-1185">Reference proteome</keyword>
<proteinExistence type="predicted"/>
<name>A0A6A4X1K8_AMPAM</name>
<dbReference type="GO" id="GO:0009887">
    <property type="term" value="P:animal organ morphogenesis"/>
    <property type="evidence" value="ECO:0007669"/>
    <property type="project" value="UniProtKB-ARBA"/>
</dbReference>
<dbReference type="EMBL" id="VIIS01000505">
    <property type="protein sequence ID" value="KAF0308242.1"/>
    <property type="molecule type" value="Genomic_DNA"/>
</dbReference>
<dbReference type="Gene3D" id="4.10.900.10">
    <property type="entry name" value="TCF3-CBD (Catenin binding domain)"/>
    <property type="match status" value="1"/>
</dbReference>
<evidence type="ECO:0000313" key="3">
    <source>
        <dbReference type="EMBL" id="KAF0308242.1"/>
    </source>
</evidence>
<feature type="compositionally biased region" description="Polar residues" evidence="1">
    <location>
        <begin position="43"/>
        <end position="55"/>
    </location>
</feature>
<feature type="region of interest" description="Disordered" evidence="1">
    <location>
        <begin position="18"/>
        <end position="71"/>
    </location>
</feature>
<organism evidence="3 4">
    <name type="scientific">Amphibalanus amphitrite</name>
    <name type="common">Striped barnacle</name>
    <name type="synonym">Balanus amphitrite</name>
    <dbReference type="NCBI Taxonomy" id="1232801"/>
    <lineage>
        <taxon>Eukaryota</taxon>
        <taxon>Metazoa</taxon>
        <taxon>Ecdysozoa</taxon>
        <taxon>Arthropoda</taxon>
        <taxon>Crustacea</taxon>
        <taxon>Multicrustacea</taxon>
        <taxon>Cirripedia</taxon>
        <taxon>Thoracica</taxon>
        <taxon>Thoracicalcarea</taxon>
        <taxon>Balanomorpha</taxon>
        <taxon>Balanoidea</taxon>
        <taxon>Balanidae</taxon>
        <taxon>Amphibalaninae</taxon>
        <taxon>Amphibalanus</taxon>
    </lineage>
</organism>
<dbReference type="AlphaFoldDB" id="A0A6A4X1K8"/>
<reference evidence="3 4" key="1">
    <citation type="submission" date="2019-07" db="EMBL/GenBank/DDBJ databases">
        <title>Draft genome assembly of a fouling barnacle, Amphibalanus amphitrite (Darwin, 1854): The first reference genome for Thecostraca.</title>
        <authorList>
            <person name="Kim W."/>
        </authorList>
    </citation>
    <scope>NUCLEOTIDE SEQUENCE [LARGE SCALE GENOMIC DNA]</scope>
    <source>
        <strain evidence="3">SNU_AA5</strain>
        <tissue evidence="3">Soma without cirri and trophi</tissue>
    </source>
</reference>
<feature type="compositionally biased region" description="Acidic residues" evidence="1">
    <location>
        <begin position="20"/>
        <end position="37"/>
    </location>
</feature>
<comment type="caution">
    <text evidence="3">The sequence shown here is derived from an EMBL/GenBank/DDBJ whole genome shotgun (WGS) entry which is preliminary data.</text>
</comment>
<evidence type="ECO:0000313" key="4">
    <source>
        <dbReference type="Proteomes" id="UP000440578"/>
    </source>
</evidence>
<protein>
    <recommendedName>
        <fullName evidence="2">CTNNB1 binding N-teminal domain-containing protein</fullName>
    </recommendedName>
</protein>
<dbReference type="InterPro" id="IPR013558">
    <property type="entry name" value="CTNNB1-bd_N"/>
</dbReference>
<dbReference type="Pfam" id="PF08347">
    <property type="entry name" value="CTNNB1_binding"/>
    <property type="match status" value="1"/>
</dbReference>
<dbReference type="Proteomes" id="UP000440578">
    <property type="component" value="Unassembled WGS sequence"/>
</dbReference>
<dbReference type="InterPro" id="IPR027397">
    <property type="entry name" value="Catenin-bd_sf"/>
</dbReference>
<evidence type="ECO:0000256" key="1">
    <source>
        <dbReference type="SAM" id="MobiDB-lite"/>
    </source>
</evidence>
<dbReference type="OrthoDB" id="2307332at2759"/>
<sequence>MPHGDEQGSTDEVKVFKHEEDDEDNLGAEDLNVEDGLTEDKSSLITESETVSHDSSIYLESLEPSGGKPYEPLAERHPFSYPYSLYSSYSGSLSMTGDGQAV</sequence>
<gene>
    <name evidence="3" type="ORF">FJT64_020526</name>
</gene>
<accession>A0A6A4X1K8</accession>